<dbReference type="CDD" id="cd15751">
    <property type="entry name" value="FYVE_BSN_PCLO"/>
    <property type="match status" value="3"/>
</dbReference>
<dbReference type="SUPFAM" id="SSF49562">
    <property type="entry name" value="C2 domain (Calcium/lipid-binding domain, CaLB)"/>
    <property type="match status" value="2"/>
</dbReference>
<feature type="domain" description="PDZ" evidence="15">
    <location>
        <begin position="7119"/>
        <end position="7213"/>
    </location>
</feature>
<feature type="compositionally biased region" description="Low complexity" evidence="13">
    <location>
        <begin position="488"/>
        <end position="503"/>
    </location>
</feature>
<feature type="domain" description="C2" evidence="14">
    <location>
        <begin position="7322"/>
        <end position="7453"/>
    </location>
</feature>
<feature type="compositionally biased region" description="Basic and acidic residues" evidence="13">
    <location>
        <begin position="1038"/>
        <end position="1052"/>
    </location>
</feature>
<dbReference type="InterPro" id="IPR011011">
    <property type="entry name" value="Znf_FYVE_PHD"/>
</dbReference>
<feature type="compositionally biased region" description="Polar residues" evidence="13">
    <location>
        <begin position="2368"/>
        <end position="2380"/>
    </location>
</feature>
<keyword evidence="8" id="KW-0111">Calcium/phospholipid-binding</keyword>
<feature type="compositionally biased region" description="Basic and acidic residues" evidence="13">
    <location>
        <begin position="3573"/>
        <end position="3582"/>
    </location>
</feature>
<feature type="compositionally biased region" description="Polar residues" evidence="13">
    <location>
        <begin position="2562"/>
        <end position="2575"/>
    </location>
</feature>
<feature type="compositionally biased region" description="Acidic residues" evidence="13">
    <location>
        <begin position="6164"/>
        <end position="6173"/>
    </location>
</feature>
<feature type="region of interest" description="Disordered" evidence="13">
    <location>
        <begin position="567"/>
        <end position="687"/>
    </location>
</feature>
<feature type="compositionally biased region" description="Polar residues" evidence="13">
    <location>
        <begin position="920"/>
        <end position="952"/>
    </location>
</feature>
<feature type="region of interest" description="Disordered" evidence="13">
    <location>
        <begin position="2788"/>
        <end position="2912"/>
    </location>
</feature>
<dbReference type="Pfam" id="PF00595">
    <property type="entry name" value="PDZ"/>
    <property type="match status" value="1"/>
</dbReference>
<protein>
    <recommendedName>
        <fullName evidence="10">Protein piccolo</fullName>
    </recommendedName>
    <alternativeName>
        <fullName evidence="11">Aczonin</fullName>
    </alternativeName>
</protein>
<evidence type="ECO:0000259" key="15">
    <source>
        <dbReference type="PROSITE" id="PS50106"/>
    </source>
</evidence>
<evidence type="ECO:0000313" key="17">
    <source>
        <dbReference type="Proteomes" id="UP000005207"/>
    </source>
</evidence>
<dbReference type="InParanoid" id="A0A669F3H7"/>
<feature type="region of interest" description="Disordered" evidence="13">
    <location>
        <begin position="6131"/>
        <end position="6196"/>
    </location>
</feature>
<feature type="region of interest" description="Disordered" evidence="13">
    <location>
        <begin position="1980"/>
        <end position="2107"/>
    </location>
</feature>
<feature type="compositionally biased region" description="Basic and acidic residues" evidence="13">
    <location>
        <begin position="1995"/>
        <end position="2009"/>
    </location>
</feature>
<feature type="compositionally biased region" description="Polar residues" evidence="13">
    <location>
        <begin position="3212"/>
        <end position="3222"/>
    </location>
</feature>
<evidence type="ECO:0000256" key="11">
    <source>
        <dbReference type="ARBA" id="ARBA00083569"/>
    </source>
</evidence>
<feature type="region of interest" description="Disordered" evidence="13">
    <location>
        <begin position="701"/>
        <end position="775"/>
    </location>
</feature>
<dbReference type="GO" id="GO:0035418">
    <property type="term" value="P:protein localization to synapse"/>
    <property type="evidence" value="ECO:0007669"/>
    <property type="project" value="TreeGrafter"/>
</dbReference>
<dbReference type="InterPro" id="IPR000008">
    <property type="entry name" value="C2_dom"/>
</dbReference>
<feature type="compositionally biased region" description="Basic and acidic residues" evidence="13">
    <location>
        <begin position="1159"/>
        <end position="1169"/>
    </location>
</feature>
<feature type="compositionally biased region" description="Polar residues" evidence="13">
    <location>
        <begin position="2010"/>
        <end position="2032"/>
    </location>
</feature>
<keyword evidence="3" id="KW-0863">Zinc-finger</keyword>
<feature type="compositionally biased region" description="Polar residues" evidence="13">
    <location>
        <begin position="323"/>
        <end position="336"/>
    </location>
</feature>
<feature type="region of interest" description="Disordered" evidence="13">
    <location>
        <begin position="3555"/>
        <end position="3948"/>
    </location>
</feature>
<feature type="compositionally biased region" description="Low complexity" evidence="13">
    <location>
        <begin position="37"/>
        <end position="54"/>
    </location>
</feature>
<feature type="compositionally biased region" description="Low complexity" evidence="13">
    <location>
        <begin position="2638"/>
        <end position="2654"/>
    </location>
</feature>
<feature type="compositionally biased region" description="Low complexity" evidence="13">
    <location>
        <begin position="4229"/>
        <end position="4238"/>
    </location>
</feature>
<feature type="compositionally biased region" description="Basic and acidic residues" evidence="13">
    <location>
        <begin position="2859"/>
        <end position="2881"/>
    </location>
</feature>
<evidence type="ECO:0000256" key="1">
    <source>
        <dbReference type="ARBA" id="ARBA00022723"/>
    </source>
</evidence>
<dbReference type="SMART" id="SM00184">
    <property type="entry name" value="RING"/>
    <property type="match status" value="7"/>
</dbReference>
<dbReference type="InterPro" id="IPR001841">
    <property type="entry name" value="Znf_RING"/>
</dbReference>
<feature type="compositionally biased region" description="Low complexity" evidence="13">
    <location>
        <begin position="4250"/>
        <end position="4287"/>
    </location>
</feature>
<dbReference type="GO" id="GO:0048788">
    <property type="term" value="C:cytoskeleton of presynaptic active zone"/>
    <property type="evidence" value="ECO:0007669"/>
    <property type="project" value="TreeGrafter"/>
</dbReference>
<dbReference type="Gene3D" id="3.30.40.10">
    <property type="entry name" value="Zinc/RING finger domain, C3HC4 (zinc finger)"/>
    <property type="match status" value="11"/>
</dbReference>
<feature type="region of interest" description="Disordered" evidence="13">
    <location>
        <begin position="2261"/>
        <end position="2480"/>
    </location>
</feature>
<feature type="region of interest" description="Disordered" evidence="13">
    <location>
        <begin position="7284"/>
        <end position="7315"/>
    </location>
</feature>
<feature type="compositionally biased region" description="Polar residues" evidence="13">
    <location>
        <begin position="83"/>
        <end position="109"/>
    </location>
</feature>
<feature type="region of interest" description="Disordered" evidence="13">
    <location>
        <begin position="4001"/>
        <end position="4029"/>
    </location>
</feature>
<feature type="compositionally biased region" description="Basic and acidic residues" evidence="13">
    <location>
        <begin position="4002"/>
        <end position="4029"/>
    </location>
</feature>
<dbReference type="CDD" id="cd04031">
    <property type="entry name" value="C2A_RIM1alpha"/>
    <property type="match status" value="1"/>
</dbReference>
<dbReference type="InterPro" id="IPR008899">
    <property type="entry name" value="Znf_piccolo"/>
</dbReference>
<feature type="region of interest" description="Disordered" evidence="13">
    <location>
        <begin position="6284"/>
        <end position="6385"/>
    </location>
</feature>
<feature type="region of interest" description="Disordered" evidence="13">
    <location>
        <begin position="2128"/>
        <end position="2195"/>
    </location>
</feature>
<feature type="compositionally biased region" description="Low complexity" evidence="13">
    <location>
        <begin position="2697"/>
        <end position="2710"/>
    </location>
</feature>
<dbReference type="InterPro" id="IPR052098">
    <property type="entry name" value="Presynaptic_Scaffold_Bsn/Pclo"/>
</dbReference>
<feature type="compositionally biased region" description="Basic and acidic residues" evidence="13">
    <location>
        <begin position="1833"/>
        <end position="1855"/>
    </location>
</feature>
<feature type="compositionally biased region" description="Polar residues" evidence="13">
    <location>
        <begin position="163"/>
        <end position="176"/>
    </location>
</feature>
<feature type="compositionally biased region" description="Basic and acidic residues" evidence="13">
    <location>
        <begin position="757"/>
        <end position="767"/>
    </location>
</feature>
<feature type="region of interest" description="Disordered" evidence="13">
    <location>
        <begin position="4736"/>
        <end position="4789"/>
    </location>
</feature>
<feature type="region of interest" description="Disordered" evidence="13">
    <location>
        <begin position="4218"/>
        <end position="4317"/>
    </location>
</feature>
<dbReference type="SUPFAM" id="SSF57903">
    <property type="entry name" value="FYVE/PHD zinc finger"/>
    <property type="match status" value="11"/>
</dbReference>
<keyword evidence="7" id="KW-0966">Cell projection</keyword>
<dbReference type="SMART" id="SM00228">
    <property type="entry name" value="PDZ"/>
    <property type="match status" value="1"/>
</dbReference>
<gene>
    <name evidence="16" type="primary">PCLO</name>
    <name evidence="16" type="synonym">pclob</name>
</gene>
<reference evidence="16" key="3">
    <citation type="submission" date="2025-09" db="UniProtKB">
        <authorList>
            <consortium name="Ensembl"/>
        </authorList>
    </citation>
    <scope>IDENTIFICATION</scope>
</reference>
<feature type="region of interest" description="Disordered" evidence="13">
    <location>
        <begin position="4162"/>
        <end position="4204"/>
    </location>
</feature>
<dbReference type="Proteomes" id="UP000005207">
    <property type="component" value="Linkage group LG7"/>
</dbReference>
<feature type="compositionally biased region" description="Basic and acidic residues" evidence="13">
    <location>
        <begin position="734"/>
        <end position="747"/>
    </location>
</feature>
<dbReference type="GO" id="GO:0098982">
    <property type="term" value="C:GABA-ergic synapse"/>
    <property type="evidence" value="ECO:0007669"/>
    <property type="project" value="TreeGrafter"/>
</dbReference>
<dbReference type="KEGG" id="onl:106097889"/>
<dbReference type="SUPFAM" id="SSF50156">
    <property type="entry name" value="PDZ domain-like"/>
    <property type="match status" value="1"/>
</dbReference>
<dbReference type="Ensembl" id="ENSONIT00000068438.1">
    <property type="protein sequence ID" value="ENSONIP00000078459.1"/>
    <property type="gene ID" value="ENSONIG00000034272.1"/>
</dbReference>
<evidence type="ECO:0000256" key="8">
    <source>
        <dbReference type="ARBA" id="ARBA00023302"/>
    </source>
</evidence>
<dbReference type="InterPro" id="IPR001478">
    <property type="entry name" value="PDZ"/>
</dbReference>
<evidence type="ECO:0000256" key="6">
    <source>
        <dbReference type="ARBA" id="ARBA00023018"/>
    </source>
</evidence>
<dbReference type="GO" id="GO:1904071">
    <property type="term" value="P:presynaptic active zone assembly"/>
    <property type="evidence" value="ECO:0007669"/>
    <property type="project" value="TreeGrafter"/>
</dbReference>
<feature type="region of interest" description="Disordered" evidence="13">
    <location>
        <begin position="23"/>
        <end position="228"/>
    </location>
</feature>
<evidence type="ECO:0000256" key="10">
    <source>
        <dbReference type="ARBA" id="ARBA00070121"/>
    </source>
</evidence>
<dbReference type="GO" id="GO:0098978">
    <property type="term" value="C:glutamatergic synapse"/>
    <property type="evidence" value="ECO:0007669"/>
    <property type="project" value="TreeGrafter"/>
</dbReference>
<dbReference type="GO" id="GO:0030424">
    <property type="term" value="C:axon"/>
    <property type="evidence" value="ECO:0007669"/>
    <property type="project" value="TreeGrafter"/>
</dbReference>
<feature type="region of interest" description="Disordered" evidence="13">
    <location>
        <begin position="2542"/>
        <end position="2764"/>
    </location>
</feature>
<feature type="compositionally biased region" description="Low complexity" evidence="13">
    <location>
        <begin position="6899"/>
        <end position="6914"/>
    </location>
</feature>
<evidence type="ECO:0000256" key="5">
    <source>
        <dbReference type="ARBA" id="ARBA00022837"/>
    </source>
</evidence>
<feature type="compositionally biased region" description="Low complexity" evidence="13">
    <location>
        <begin position="6315"/>
        <end position="6326"/>
    </location>
</feature>
<feature type="compositionally biased region" description="Basic and acidic residues" evidence="13">
    <location>
        <begin position="3886"/>
        <end position="3909"/>
    </location>
</feature>
<dbReference type="GO" id="GO:0005544">
    <property type="term" value="F:calcium-dependent phospholipid binding"/>
    <property type="evidence" value="ECO:0007669"/>
    <property type="project" value="UniProtKB-KW"/>
</dbReference>
<feature type="compositionally biased region" description="Basic and acidic residues" evidence="13">
    <location>
        <begin position="3599"/>
        <end position="3609"/>
    </location>
</feature>
<feature type="domain" description="C2" evidence="14">
    <location>
        <begin position="7669"/>
        <end position="7794"/>
    </location>
</feature>
<feature type="region of interest" description="Disordered" evidence="13">
    <location>
        <begin position="1511"/>
        <end position="1593"/>
    </location>
</feature>
<feature type="compositionally biased region" description="Basic and acidic residues" evidence="13">
    <location>
        <begin position="337"/>
        <end position="355"/>
    </location>
</feature>
<evidence type="ECO:0000256" key="7">
    <source>
        <dbReference type="ARBA" id="ARBA00023273"/>
    </source>
</evidence>
<reference evidence="16" key="2">
    <citation type="submission" date="2025-08" db="UniProtKB">
        <authorList>
            <consortium name="Ensembl"/>
        </authorList>
    </citation>
    <scope>IDENTIFICATION</scope>
</reference>
<feature type="compositionally biased region" description="Polar residues" evidence="13">
    <location>
        <begin position="623"/>
        <end position="657"/>
    </location>
</feature>
<dbReference type="InterPro" id="IPR035892">
    <property type="entry name" value="C2_domain_sf"/>
</dbReference>
<dbReference type="OMA" id="PAKTGMQ"/>
<accession>A0A669F3H7</accession>
<feature type="compositionally biased region" description="Low complexity" evidence="13">
    <location>
        <begin position="3326"/>
        <end position="3350"/>
    </location>
</feature>
<feature type="compositionally biased region" description="Low complexity" evidence="13">
    <location>
        <begin position="1022"/>
        <end position="1037"/>
    </location>
</feature>
<feature type="coiled-coil region" evidence="12">
    <location>
        <begin position="6393"/>
        <end position="6430"/>
    </location>
</feature>
<feature type="compositionally biased region" description="Basic and acidic residues" evidence="13">
    <location>
        <begin position="1417"/>
        <end position="1438"/>
    </location>
</feature>
<feature type="compositionally biased region" description="Polar residues" evidence="13">
    <location>
        <begin position="209"/>
        <end position="228"/>
    </location>
</feature>
<feature type="compositionally biased region" description="Polar residues" evidence="13">
    <location>
        <begin position="2410"/>
        <end position="2429"/>
    </location>
</feature>
<feature type="region of interest" description="Disordered" evidence="13">
    <location>
        <begin position="840"/>
        <end position="994"/>
    </location>
</feature>
<feature type="compositionally biased region" description="Pro residues" evidence="13">
    <location>
        <begin position="2545"/>
        <end position="2555"/>
    </location>
</feature>
<comment type="subcellular location">
    <subcellularLocation>
        <location evidence="9">Presynaptic active zone</location>
    </subcellularLocation>
</comment>
<feature type="compositionally biased region" description="Basic and acidic residues" evidence="13">
    <location>
        <begin position="875"/>
        <end position="891"/>
    </location>
</feature>
<feature type="region of interest" description="Disordered" evidence="13">
    <location>
        <begin position="6233"/>
        <end position="6257"/>
    </location>
</feature>
<feature type="compositionally biased region" description="Low complexity" evidence="13">
    <location>
        <begin position="579"/>
        <end position="593"/>
    </location>
</feature>
<dbReference type="InterPro" id="IPR036034">
    <property type="entry name" value="PDZ_sf"/>
</dbReference>
<dbReference type="Gene3D" id="2.30.42.10">
    <property type="match status" value="1"/>
</dbReference>
<feature type="compositionally biased region" description="Basic and acidic residues" evidence="13">
    <location>
        <begin position="2299"/>
        <end position="2325"/>
    </location>
</feature>
<dbReference type="OrthoDB" id="10059918at2759"/>
<feature type="compositionally biased region" description="Polar residues" evidence="13">
    <location>
        <begin position="6367"/>
        <end position="6376"/>
    </location>
</feature>
<feature type="compositionally biased region" description="Basic and acidic residues" evidence="13">
    <location>
        <begin position="1559"/>
        <end position="1587"/>
    </location>
</feature>
<evidence type="ECO:0000259" key="14">
    <source>
        <dbReference type="PROSITE" id="PS50004"/>
    </source>
</evidence>
<sequence>MFSSKFLSGANPLNAVSSAVNKFGLFGDDGEGDKKSPPQQGQKQSGEQKPTAGPGKDHQQQPHPHKPGQSPPMQKTQQPPKQGSPQLHGNGQTGPSNKPAGQQTTSKTGAQPEVRPKGEPPKNQPIQQISPKPGAQQQTRMHQQNPAKTGAQGSTKVGPEVGKQQQASPKIGQQQHDSSKAGPEQKGIRATSQQQSSDKQGSKGPGPTGMTQAGSSSPGTAKARSQSTAVAKLCPVCKTTQLTKEPANHKTCTQCKMDVCSLCGFSPPDSDVHEWLCLTCQIQRAQGSSELPGPPMKNPTPNKISGPQKQTPSAAEPVKKEISSQGSPQKIQSKSTKVPEKAEAAKGPEAQKKGTPEAQRASGSPRPHQTSQTERKQSSATSAPQQQSGGLFGFGGTKTETAKTEESVTGKMFGFGSSFFSSASNLIASAVQDDAKTTPPVSPKMQSSKETKPPSIQKSEQDKKQEQPQQAKVHPAGQAKAEKSLPVTPKTAATSHTAPTTSQSTCPLCKIVLNMGLKDPPNYNTCTECKTVVCNQCGFNPMPNVNEGKEWLCLNCQVKRAAGGIEPQIDTSLGKSFKKTTPAQPTPQKTNAPGSPQRKVPTSAPQPAKTKEPDSQKAVSPAPGQTVSQESKKTQPQQMNQTAGKQESTTKTAQQESGGLFGFGGAKTQPDTAKPADSVTGKMFGFGSSIFNSASTLITTAVQDEPKSTPPVSPKMSAAKDSKPPTSKSPLPVKKLEEAKKTEELQKAKGSPPVQPKADKPSSEQPKKASASPVVSKAGQSTCPLCKLELNVGSKDPPNYNTCTECKNTVCNQCGFNPMPNVKEVKEWLCLNCQMQRALGASEPPGTPMMKIQASPSKVTGQDSALKMETLPVDKLQKKDNVTSAESKLKEPSPSSSPQRKVQKPGEQLAKTEDVKGSESQRQASPASGQKNAQQSLKTGPQKPTDQINQPGSKRGSIASIQGESGSFFGFGSSTTQPDSAKTPESLGGKMFGFGSSIFSSASTLINSAVQDESKKTPPVSPKMSSASDSKSPAVKKPVQEKTSEQQQKDKGSPSVQPKADKPPAGPSKTAPALPVVSKTGQSTCPVCKLELNVGSKDPPNYNTCTECKNTVCNQCGFNPMPNVKEGKVWLCLNCQMKKPAEQPEKPPQSQKTGPQKPPEQRNPTEIKKSSITSTTQEESGAFFGFGRSTPPSDSTKPGESRGGKMFGFGSSIFSSASTLINSAVQDESKKTPPVSPKIPVSKASESPFVQKQEQEKKPVQVQEAKTSPLIQAKVEKEPASPALPKAGQSTCPLCKMKLNFGSKEPPNYSKCTECKNTVCNQCGFNPVPNVSEVKEWLCLNCQMQRALSAAEPTGPPVKHLHGDKKMSPSAVHQKAIVTDQVETKKEIKSDAAPKMETPGADILQKTQSTAVAPSSKEAKGPESERHPSPTPGEKKPLDISVASGPEKPTDQASQPGLKQSKVTTVTQEESGNPLGLGGKIVTDTSKTTESISGKMFGFGSSIFSSASTLISSAVQDESRTTPPSSRKMSAPAQVSPKMSAASKSSPKSTPTVSPKMSPAREPKTLPQKPEQKKKPDESHQSKDDKAPPQVAKVSHMAPNAGQTTCPLCKAEVNIGSKDPPNYNTCTECKNIVCNQCGFNPMPIGEVKEWLCLNCQMKRAVGASELTGPPSLKSQMSPNKVSLPATVQLKESSKLTTPQTKDSPDTAEQKQTSEAVSPQRKQSTASVKQASPAPERKTSEEKVKTAPEKVPDQVTQPGRKQSNATAATQQESGGFFGFAGPKPQPEAAKSAESVSGKMLGFSSSIFSSASTLITSAVRDQPKTTPPVSPKMSPARETKSPTVKKPEQETKSDQPEQVKGPPSIQSKAEVMKPPASQKLEQQKLTEPSLQTKTPASRQVPSETAKAAASQAAVKPDQSTCPLCKVKLNTGSKDLPNYNTCTECKNTVCNQCGFNPMPDGTGAKEWLCLTCQMQRALGVTEPPSVISVNSQTPAKPQKKDVTSPAEPEKKVSSAQQSPQRKLSVTAQPATSETNVKSEVHKQASPVSSQKIQQKPQKTSAPNKSPDQIRQPERKLSNATPPPPKESGGFLGFGSGKSQPDAEKQAESVTGKMFGFGSSIFSSASTLITSAVQDQPKTPPVSPKISPAKEIKSPATKEKTKAEQPQLIQTQPLVSAKVDKAPSEPPKTGDASQTTVKQGPSTCPLCKAGLNIGSKDLPNYNVCTECKKTVCNQCGFNPTPNETEMKEWLCLTCQMQRALTAAESVQPPLMKPQASPSKASTPAQKDVSETKTKDIIPTQKTDGLEKIQKESPKPEAPAEKMDIIHRTPDIVPPAKDTPATVSAEAKEEKVSSLPAKDVQAITAPPSEERQLPSQGAPVTTDAETSAKKKSDLTPSFPLPKEDAEKEKDKVETLQKTAEQLIISSDQLQQKQPLSKESHQVVAQKPQLEEKQPQPVKAPLSEQTIVGKTPIESAKPEAAPKGAHSTCPLCKADLNMDSKNVPNYNTCTDCKTTVCNKCGFSPMPNVTEVKEWLCLNCQMQRALGASEPPGLPMIKPQPSPSKEVPVSTQKTDILTASQKDVSKPDVPKGDLVSIPATKETVSPVNIDLTKEVAPKAASLPDKTISSTIIKTDVSQKPSAETPKGQPGTPQQQTPKIQPAAPPDSKTEKAPLQQPPKAAASLAKSPLPSDQEARKPPPQQPPKAAASLAKSPLPSDQEARKPPPQQPPKAATPPAKSAPSPVQPAKQESGGFFGFGSPKTQPAAGKSAESVTGKMFGFGSSFLSSASNLITSAVQDEPKATPPTPRKMSTTASVTPKTTPPTPRKMSTTASVTPKTTPPTPRKISTTASVTPKTTPPASPKTLPAKDTKPPPVQKTEEKKTEKPQQDKTPSTVQAKVDKAPSEPPKVPIDTQGASKADQSVCPLCKVKLTVGSTDPRNFNTCTECKTTVCNQCGFNPVPDDSKVKEWLCLNCQMQRALGVSEAIEPTVVKPQPMPSKVSTPPRSEQKDRPTLVQKEKPAEYADVRKEATQIVQPKKEILKGEAPVPAAVQRMDKAQQDSVEKAQGHARDVASQPKLVEKPPQGQISQPTKPEVKSGLAKQEAGKLPQQPSKPLTQSPKPAPPPAQPAKQESGGFFGFGAPKPTAPKPAESVTGKMFGFGSSILSSASTLITSAVQDEPKVTPPTSRKMSTTTSVSPKPTPPVSPKMPLAKDSKPLATKTSEPLQQAKATPLAQDKVLQVAPKEGLSTCLLCKVKLNVGTKEPPNYNTCTECKNIVCNLCGFNPMPHTAVKEWLCLNCQTQRALSGQLGDSGKMPQPSPAPAKSETQATPVTTKAEPKTTSTKSETTKSQPTPVPVETAPTVSAIKANLESTSVKMETTLTAASTHIEVETTPLSTKEGVLKQPLTEVTPTIDVLDTYVTKKEEVPKTDFSTTKLRKTEESKTDLHEVEFEAGVAEPSSFPVPDASVVSAPPVTPEVAVAQVIPEAQTKQDLSVAERIIKVVDTDDRTILTDSSKSLQQIMVQPESKEQQQVVMEGDAVTATDSKEFTDGSAEKITNIISTIKSQPVSPKRKDEDEDKVEFSKSRKDSLSTAEVPIDVPVTATKLESKPEGHDEEQPQILPILHELNDEIVSGASKDGRDSSIPAKEEINAKRRRLSFQAMDESSESELTPSPSPKVQRRRLKVSNISSSSEDIKTESADSSVEDEEFIRKQIMGMGDEEEMSVSDDEKEKNLENVQAIKDTDLDNTSVTVQPLSRKGSTDNEDSPARNTAVPKTDSMTDQSVPETLPRTTFKKAIPVMRQRQSTDEEVESITESVSKGSSSVQASSFTPESSPTSASSLEEDSDSSPSRRKPSGDKQYRKGKHRQPTQPLPTIEDSSEEEKMGPHGQLLSPHKDSSSTEDLKEVTVIKETHRTSGSEYSASIESESEATQAVQRGRKPSPTVIPYTPSDPFIEKDSVTKSLKSAEEAYEEIIQKTKAIPGDSPPDIEPLYGGMAIEDYLYESLVEEPEIKMGESQEEPKNDTGSDSLKKLRSPEEVYEEMMQKKRELMMIEHEFQQAQNAMESSASSASQFTSPPSFAETCVVTIEETYPTEKLEMLLIETETLSDMSVKKKKRPAPPRPSEPPKRPDITVVPSTPSAAITFVRPMIQQDPALRKALFPIPDLKITQCSSGEEEDDSFADDYGIGISSDITPSDDSETKGEPCISPSLSETVEMDPICVVCEIPEPKPIPTPISAPELTTTPSPVSPVSPPTSPASPDSSLASNATSSSPFQAQTPLSSDSTPLSTPTPSASFKTQSPPEISSPVPATDAGVQSNENSVSSSPVTVIVTIPDVVSDPSKAQTATAIQVQTSTVEAITTPLMGMSSISPVVVQMPDLVSSPSQVPDNIPAISQVSAPSPAPSVVSIHPTTLVAAQPVAVSAPTSPILSTSVTLVSCPEPVIVQMPDLVSTTAPIPTHPPLPVSALVTTPAQAETKVVHSVPVQSAIPSVSPVVVPPLAQTAQMPSAATASTTIVKKKVPPPPPPRSTSVSLPETNTDVPFVKPVEHVIRTTSAMGTTAVGQPMQSVVVDIQPRMEAMKSDGGVVPQLVTPNRQGHVVIIVPSVENKALIEQARNQDIPSTGPISYTPSAPYGSQVAPHSASDVCSTDTSSLPTKVATVQEVEAPPISPKVIDTVEVPISSPTPPSTLPKPTVPKQLVPTPVTTAKAYFTPVSSAASTPSQTTKPPPPIPPKPVSIPAGLVFSHKPGESVKPPPPVAPKAATLPRTKEPPKALSLSLTRPVESKLGATSPKSPVSPRHAKCLQTYVVITLPSEPGSPTESITVQAPVRRGSIPSTKVSGIRTTPSEQKAPIEVFSAQATVRRASVPTVRHPPPTSVASAVPEQMTTSEVVVSEVQAKTDTMPSVVQPSLPVVDIVTLPSAQETSVQAHTVPIPIKKPFVHQEQSMTPPLSQPKTMSEVITMSPEPKILIHPVQATIAEIITIPSESLSEALVPQAPKPTVPVQPEPLIEVVSTSLQPGISSDKPVAQDRPSATVFDAQAAAQIEIPDTDEDVPTDVVVAEAISLRSLMPGVQQIPVEHPLTVSEAMTHSKDQELATGFNYSWTISEPSPVLQTIQPSEVLPAVTEHLPTQQPLLVAEGVSLPTKSDVPTEVITTDAAVRIPEIAMVHPLPHHLPVVSEVTPVELMPLTIDDKKISPTAAEETPSPLIMEVEHIVTHPNIPPHIYIPKVCEGITSSVMTHSVPPLALQPQFEPPTQIITKDADVIASSISSSMIQPQAGPGMPVITTEETTHKRRTSISSIVQPTYSTTERFTCSTEYEIPRQVVTAEAFAATRRESITMQQPYQLAQVVNLPAEKDISNDGYAVQLPYRRESIPEHQSHALTYSSEYDHPVELITTEEYTARTSRPTVQDIPQSVSAAPVTITKIQQESIESQEIRGAEKVVSSMSHMYSSSISTSGQPPESLPSLVTQVVTTEVQRTTVSVVHERLPQVPAPSVAITIQPDIAKVQPVPKQNGKIYPGDVIDLRTMKVGIKMTEQGMDLTPPESCRQSFSSDSSGRQITAVQPEIVNLSPAISPATTLSVVTDSITIVTCTATIASYSNTPAEKPLDLQGPVTSLPLPLMTYKPFEPLAQIVYRPVSTQPMVSAVASTAQDIPINLSFEALVSSGAKQQLTSVPTVLSNGGPVLSLEATEAMDLTNYKPMRAVVALSGTSPGVVTTVVEDDGTPMDLTAGRRSVCCDVIYKLPFTGSCRTQPPVTSQPDNRFGYRDDHYQYDNAGLYSIKGTNGIKASVSEMNLTEAGLFSMVPKSDYDYLSGSSDGAIDLTAAKLSAGKALDYTSKATGVYPLMTTAQYSQIPAAGFGVNSALRTSDGIVYSSVAAPVPSTYAITTQPGSIFSTTLTPTSIVHSQPLPHPYGFIPTTDPGQIIPFDSGLSKDFLPTALADIITGYPEMYSDATLEAIAASLDALASSPIFPGLDNTKMAQYQMEREFLELEKLKQLCLAEELEWERQEIQRYREQEQLMVQRELEELQALKQQLLLQQEEEHHAHMVAQQETYAQQKEQLQQIQQLQLQLQRQLDEHYGSTGPTGNLLDAKYAGVGDSGQYWPVRDESTTPAGTHIEESQDLVKLQADQDIGKKIIDSGVQTDDEDSAEKQHVGRRKKNKRNIDSSAQTDDEDQDEWDAPTKARRRSRKHSSDGKHGSKVSSIAIQTVAEISVQTDHSGTIKRPNVQMDTKVEIIKHISAPENSQRGGSLSCQTDSDRRHAPTEVGYSTHLSADIPAKSKTFYTAVSPLSPEKSLGGQRMLTADPTRFSSGPRILKAGQKSLSDPKSLSPSTEDRMGGYYADSYSSRGSPSSTGKKVKRTLPDPPPEDDSLTGRSGYSTNSARRRLARSTTMARAKILQDIDKELDLVERESSKLRKKQAELDEEEKEIDAKLRYLEMGINRRKEALLKEREKRERAYLQGVAEERDYMSDSEVSNIRETRGDGLERPRTAPQSEFEQFIPPQTEADSQYNTLTSPYSHYGQYVPQTQTTSHYTQQNLYQQQSLYHQQVSPYPTMSLSHAQTQQGSYQHALLLQQGKQRQTNLSDLEPKITTNYEVIRNQPLLIVPTSTESGYGVAHLGGKYGSLDLRLGLEERSMASSPMSSISADSFYADIDHHNARNYVLIEDIGELTKASTGLSNTGLGSGFNLPDKEMSKADRLRRTAEVAEFLGSSRLQSYGKGEDDTMEEPYELKLLKQQIKQEFRRGTEGLEHLTGLGLPQYLPSDSNFRHFPKGEKYSIGRLTLEKQAAKQLPAAMLYQKQMKNKKALIDPKAITKFSPIQESRDLEPEYGSYMGSGASSVSSLAARARLLQDEITFGLRKNLSEQQKYLGSSLGANLSGSLNLGQSLGLGSTIRATAHDDGTYPSGTRSRPSSRPSSVYGLDLSIKRDLSSSSLRLKSEGEVLDAAFAPGVARAKPTSLPISQSRGRIPIVAQNSEEESPLSPVGQPMGMARASAGPLPPISADSRDQFGSSHSLPEVQQHMREESRTRGYDRDIAFIMDDLQGAMSDSEAQSESMLALNRDDARIFHESIRHAGGPNWNIEAYHLRREDTDWFDKPREGHPQSGSVSDRRQMKLVPYAFPHTRIKLNRDMKDPSVSGNGLGIRVVGGKEIPGSRGEIGAYIAKVIPGGVAEQTGKVVEGMQVLEWNGVPLTGKTYEEVQSIMGQTCAEAELCVRLDLNMLSDPEHPQALEHHVQLKAGGQRSPGVDPKQLAAELQKVSQQQAPGMAGVGAGGLAVLSALERSALLHSGTGSAASSGVPSPGQPASPAISKKQRHKQTEVMKTPHPITGEIQLQINYDRNLGNLIVHVLQARNLAPRDNDGYSDPFVKVYLLPGRGQVMVVQNASADNKRRTKYAQKTMNPEWNQTVIYKNIHLEQLKKKTLEVTVWDYDRSSSNDFLGEVLIDLSNTSQLDNTPRWLPLKEQSESIEHSRAHHAAQGPSGSGSSQGHGQGHISGSAQGHGMGQGLAPGQGDGSHDSPKNSVIKSRSHGIFPDPAKDMQMMPLEKSHSSPGSSKSSSDGQLRSHGPSRSQSKSSVTQAHLEDAGIAIAAAEAAVQQSCLQPRPGHRLSDVSGSVVLSAPSLVGDAYGGLDSEDGAGTGVDSAIFQVPRIGKTIPNGTDKNQLETAENEAGKTQVMGEIKVALKKEVKTEGDQLVLEILQCRNITYKFKSPDHLPDLYVKLYVVNVATQKRIIKKKTRICRHDREPSFNETFRFPLNPTGHSIQLFLVSNGGKFMKKTLIGEAYIWLDKVDMRKRVVSWHKLFVSSTQTNP</sequence>
<feature type="compositionally biased region" description="Basic and acidic residues" evidence="13">
    <location>
        <begin position="2999"/>
        <end position="3035"/>
    </location>
</feature>
<proteinExistence type="predicted"/>
<feature type="region of interest" description="Disordered" evidence="13">
    <location>
        <begin position="287"/>
        <end position="415"/>
    </location>
</feature>
<feature type="region of interest" description="Disordered" evidence="13">
    <location>
        <begin position="1225"/>
        <end position="1271"/>
    </location>
</feature>
<feature type="compositionally biased region" description="Polar residues" evidence="13">
    <location>
        <begin position="1709"/>
        <end position="1729"/>
    </location>
</feature>
<feature type="region of interest" description="Disordered" evidence="13">
    <location>
        <begin position="1666"/>
        <end position="1794"/>
    </location>
</feature>
<dbReference type="Pfam" id="PF05715">
    <property type="entry name" value="zf-piccolo"/>
    <property type="match status" value="11"/>
</dbReference>
<feature type="compositionally biased region" description="Low complexity" evidence="13">
    <location>
        <begin position="2665"/>
        <end position="2684"/>
    </location>
</feature>
<feature type="compositionally biased region" description="Low complexity" evidence="13">
    <location>
        <begin position="67"/>
        <end position="81"/>
    </location>
</feature>
<feature type="compositionally biased region" description="Basic and acidic residues" evidence="13">
    <location>
        <begin position="910"/>
        <end position="919"/>
    </location>
</feature>
<keyword evidence="4" id="KW-0862">Zinc</keyword>
<feature type="region of interest" description="Disordered" evidence="13">
    <location>
        <begin position="3169"/>
        <end position="3223"/>
    </location>
</feature>
<dbReference type="CTD" id="565842"/>
<feature type="compositionally biased region" description="Polar residues" evidence="13">
    <location>
        <begin position="854"/>
        <end position="863"/>
    </location>
</feature>
<feature type="compositionally biased region" description="Gly residues" evidence="13">
    <location>
        <begin position="7475"/>
        <end position="7507"/>
    </location>
</feature>
<feature type="compositionally biased region" description="Basic and acidic residues" evidence="13">
    <location>
        <begin position="1734"/>
        <end position="1751"/>
    </location>
</feature>
<feature type="compositionally biased region" description="Low complexity" evidence="13">
    <location>
        <begin position="1535"/>
        <end position="1558"/>
    </location>
</feature>
<feature type="compositionally biased region" description="Basic and acidic residues" evidence="13">
    <location>
        <begin position="3630"/>
        <end position="3645"/>
    </location>
</feature>
<feature type="compositionally biased region" description="Polar residues" evidence="13">
    <location>
        <begin position="1451"/>
        <end position="1471"/>
    </location>
</feature>
<feature type="compositionally biased region" description="Pro residues" evidence="13">
    <location>
        <begin position="2717"/>
        <end position="2726"/>
    </location>
</feature>
<evidence type="ECO:0000256" key="2">
    <source>
        <dbReference type="ARBA" id="ARBA00022737"/>
    </source>
</evidence>
<feature type="compositionally biased region" description="Basic and acidic residues" evidence="13">
    <location>
        <begin position="1382"/>
        <end position="1394"/>
    </location>
</feature>
<feature type="region of interest" description="Disordered" evidence="13">
    <location>
        <begin position="1352"/>
        <end position="1483"/>
    </location>
</feature>
<feature type="compositionally biased region" description="Polar residues" evidence="13">
    <location>
        <begin position="1753"/>
        <end position="1772"/>
    </location>
</feature>
<feature type="compositionally biased region" description="Polar residues" evidence="13">
    <location>
        <begin position="299"/>
        <end position="313"/>
    </location>
</feature>
<feature type="compositionally biased region" description="Basic and acidic residues" evidence="13">
    <location>
        <begin position="3046"/>
        <end position="3064"/>
    </location>
</feature>
<evidence type="ECO:0000256" key="9">
    <source>
        <dbReference type="ARBA" id="ARBA00034101"/>
    </source>
</evidence>
<feature type="compositionally biased region" description="Polar residues" evidence="13">
    <location>
        <begin position="2619"/>
        <end position="2634"/>
    </location>
</feature>
<name>A0A669F3H7_ORENI</name>
<keyword evidence="6" id="KW-0770">Synapse</keyword>
<feature type="compositionally biased region" description="Low complexity" evidence="13">
    <location>
        <begin position="7284"/>
        <end position="7303"/>
    </location>
</feature>
<feature type="compositionally biased region" description="Polar residues" evidence="13">
    <location>
        <begin position="6236"/>
        <end position="6249"/>
    </location>
</feature>
<feature type="compositionally biased region" description="Low complexity" evidence="13">
    <location>
        <begin position="378"/>
        <end position="389"/>
    </location>
</feature>
<dbReference type="FunFam" id="2.60.40.150:FF:000149">
    <property type="entry name" value="Piccolo presynaptic cytomatrix protein"/>
    <property type="match status" value="1"/>
</dbReference>
<dbReference type="GO" id="GO:0008270">
    <property type="term" value="F:zinc ion binding"/>
    <property type="evidence" value="ECO:0007669"/>
    <property type="project" value="UniProtKB-KW"/>
</dbReference>
<feature type="compositionally biased region" description="Low complexity" evidence="13">
    <location>
        <begin position="3806"/>
        <end position="3821"/>
    </location>
</feature>
<dbReference type="PROSITE" id="PS50106">
    <property type="entry name" value="PDZ"/>
    <property type="match status" value="1"/>
</dbReference>
<feature type="region of interest" description="Disordered" evidence="13">
    <location>
        <begin position="1816"/>
        <end position="1916"/>
    </location>
</feature>
<evidence type="ECO:0000256" key="13">
    <source>
        <dbReference type="SAM" id="MobiDB-lite"/>
    </source>
</evidence>
<feature type="compositionally biased region" description="Low complexity" evidence="13">
    <location>
        <begin position="2819"/>
        <end position="2830"/>
    </location>
</feature>
<dbReference type="PROSITE" id="PS50004">
    <property type="entry name" value="C2"/>
    <property type="match status" value="2"/>
</dbReference>
<feature type="compositionally biased region" description="Basic and acidic residues" evidence="13">
    <location>
        <begin position="2144"/>
        <end position="2159"/>
    </location>
</feature>
<keyword evidence="12" id="KW-0175">Coiled coil</keyword>
<feature type="region of interest" description="Disordered" evidence="13">
    <location>
        <begin position="4100"/>
        <end position="4127"/>
    </location>
</feature>
<feature type="compositionally biased region" description="Polar residues" evidence="13">
    <location>
        <begin position="2271"/>
        <end position="2280"/>
    </location>
</feature>
<dbReference type="SMART" id="SM00239">
    <property type="entry name" value="C2"/>
    <property type="match status" value="2"/>
</dbReference>
<feature type="compositionally biased region" description="Basic and acidic residues" evidence="13">
    <location>
        <begin position="2396"/>
        <end position="2409"/>
    </location>
</feature>
<dbReference type="FunFam" id="2.60.40.150:FF:000137">
    <property type="entry name" value="Piccolo presynaptic cytomatrix protein"/>
    <property type="match status" value="1"/>
</dbReference>
<dbReference type="PANTHER" id="PTHR14113:SF6">
    <property type="entry name" value="PROTEIN PICCOLO"/>
    <property type="match status" value="1"/>
</dbReference>
<feature type="compositionally biased region" description="Low complexity" evidence="13">
    <location>
        <begin position="1170"/>
        <end position="1180"/>
    </location>
</feature>
<dbReference type="GO" id="GO:0098882">
    <property type="term" value="F:structural constituent of presynaptic active zone"/>
    <property type="evidence" value="ECO:0007669"/>
    <property type="project" value="TreeGrafter"/>
</dbReference>
<feature type="compositionally biased region" description="Low complexity" evidence="13">
    <location>
        <begin position="7543"/>
        <end position="7552"/>
    </location>
</feature>
<keyword evidence="1" id="KW-0479">Metal-binding</keyword>
<evidence type="ECO:0000256" key="12">
    <source>
        <dbReference type="SAM" id="Coils"/>
    </source>
</evidence>
<evidence type="ECO:0000256" key="3">
    <source>
        <dbReference type="ARBA" id="ARBA00022771"/>
    </source>
</evidence>
<feature type="region of interest" description="Disordered" evidence="13">
    <location>
        <begin position="4499"/>
        <end position="4528"/>
    </location>
</feature>
<feature type="region of interest" description="Disordered" evidence="13">
    <location>
        <begin position="7458"/>
        <end position="7573"/>
    </location>
</feature>
<feature type="compositionally biased region" description="Polar residues" evidence="13">
    <location>
        <begin position="124"/>
        <end position="155"/>
    </location>
</feature>
<organism evidence="16 17">
    <name type="scientific">Oreochromis niloticus</name>
    <name type="common">Nile tilapia</name>
    <name type="synonym">Tilapia nilotica</name>
    <dbReference type="NCBI Taxonomy" id="8128"/>
    <lineage>
        <taxon>Eukaryota</taxon>
        <taxon>Metazoa</taxon>
        <taxon>Chordata</taxon>
        <taxon>Craniata</taxon>
        <taxon>Vertebrata</taxon>
        <taxon>Euteleostomi</taxon>
        <taxon>Actinopterygii</taxon>
        <taxon>Neopterygii</taxon>
        <taxon>Teleostei</taxon>
        <taxon>Neoteleostei</taxon>
        <taxon>Acanthomorphata</taxon>
        <taxon>Ovalentaria</taxon>
        <taxon>Cichlomorphae</taxon>
        <taxon>Cichliformes</taxon>
        <taxon>Cichlidae</taxon>
        <taxon>African cichlids</taxon>
        <taxon>Pseudocrenilabrinae</taxon>
        <taxon>Oreochromini</taxon>
        <taxon>Oreochromis</taxon>
    </lineage>
</organism>
<reference evidence="17" key="1">
    <citation type="submission" date="2012-01" db="EMBL/GenBank/DDBJ databases">
        <title>The Genome Sequence of Oreochromis niloticus (Nile Tilapia).</title>
        <authorList>
            <consortium name="Broad Institute Genome Assembly Team"/>
            <consortium name="Broad Institute Sequencing Platform"/>
            <person name="Di Palma F."/>
            <person name="Johnson J."/>
            <person name="Lander E.S."/>
            <person name="Lindblad-Toh K."/>
        </authorList>
    </citation>
    <scope>NUCLEOTIDE SEQUENCE [LARGE SCALE GENOMIC DNA]</scope>
</reference>
<feature type="compositionally biased region" description="Pro residues" evidence="13">
    <location>
        <begin position="4239"/>
        <end position="4249"/>
    </location>
</feature>
<feature type="coiled-coil region" evidence="12">
    <location>
        <begin position="6008"/>
        <end position="6071"/>
    </location>
</feature>
<dbReference type="CDD" id="cd06714">
    <property type="entry name" value="PDZ_RIM-like"/>
    <property type="match status" value="1"/>
</dbReference>
<keyword evidence="5" id="KW-0106">Calcium</keyword>
<feature type="region of interest" description="Disordered" evidence="13">
    <location>
        <begin position="6094"/>
        <end position="6115"/>
    </location>
</feature>
<evidence type="ECO:0000313" key="16">
    <source>
        <dbReference type="Ensembl" id="ENSONIP00000078459.1"/>
    </source>
</evidence>
<dbReference type="Pfam" id="PF00168">
    <property type="entry name" value="C2"/>
    <property type="match status" value="2"/>
</dbReference>
<evidence type="ECO:0000256" key="4">
    <source>
        <dbReference type="ARBA" id="ARBA00022833"/>
    </source>
</evidence>
<dbReference type="InterPro" id="IPR013083">
    <property type="entry name" value="Znf_RING/FYVE/PHD"/>
</dbReference>
<feature type="compositionally biased region" description="Low complexity" evidence="13">
    <location>
        <begin position="965"/>
        <end position="974"/>
    </location>
</feature>
<feature type="region of interest" description="Disordered" evidence="13">
    <location>
        <begin position="6893"/>
        <end position="6914"/>
    </location>
</feature>
<feature type="compositionally biased region" description="Low complexity" evidence="13">
    <location>
        <begin position="6338"/>
        <end position="6347"/>
    </location>
</feature>
<feature type="region of interest" description="Disordered" evidence="13">
    <location>
        <begin position="3300"/>
        <end position="3350"/>
    </location>
</feature>
<feature type="compositionally biased region" description="Low complexity" evidence="13">
    <location>
        <begin position="2837"/>
        <end position="2848"/>
    </location>
</feature>
<dbReference type="GeneTree" id="ENSGT00620000087961"/>
<feature type="region of interest" description="Disordered" evidence="13">
    <location>
        <begin position="1010"/>
        <end position="1083"/>
    </location>
</feature>
<keyword evidence="17" id="KW-1185">Reference proteome</keyword>
<feature type="compositionally biased region" description="Polar residues" evidence="13">
    <location>
        <begin position="7561"/>
        <end position="7572"/>
    </location>
</feature>
<feature type="compositionally biased region" description="Polar residues" evidence="13">
    <location>
        <begin position="1877"/>
        <end position="1900"/>
    </location>
</feature>
<keyword evidence="2" id="KW-0677">Repeat</keyword>
<dbReference type="PANTHER" id="PTHR14113">
    <property type="entry name" value="PICCOLO/BASSOON"/>
    <property type="match status" value="1"/>
</dbReference>
<feature type="region of interest" description="Disordered" evidence="13">
    <location>
        <begin position="7000"/>
        <end position="7023"/>
    </location>
</feature>
<feature type="compositionally biased region" description="Polar residues" evidence="13">
    <location>
        <begin position="2042"/>
        <end position="2065"/>
    </location>
</feature>
<feature type="region of interest" description="Disordered" evidence="13">
    <location>
        <begin position="1140"/>
        <end position="1208"/>
    </location>
</feature>
<dbReference type="Gene3D" id="2.60.40.150">
    <property type="entry name" value="C2 domain"/>
    <property type="match status" value="2"/>
</dbReference>
<feature type="region of interest" description="Disordered" evidence="13">
    <location>
        <begin position="2985"/>
        <end position="3150"/>
    </location>
</feature>
<feature type="region of interest" description="Disordered" evidence="13">
    <location>
        <begin position="431"/>
        <end position="503"/>
    </location>
</feature>